<name>A0ABV5YWI9_9ACTN</name>
<dbReference type="InterPro" id="IPR036390">
    <property type="entry name" value="WH_DNA-bd_sf"/>
</dbReference>
<dbReference type="PRINTS" id="PR00033">
    <property type="entry name" value="HTHASNC"/>
</dbReference>
<dbReference type="Gene3D" id="1.10.10.10">
    <property type="entry name" value="Winged helix-like DNA-binding domain superfamily/Winged helix DNA-binding domain"/>
    <property type="match status" value="1"/>
</dbReference>
<dbReference type="SUPFAM" id="SSF46785">
    <property type="entry name" value="Winged helix' DNA-binding domain"/>
    <property type="match status" value="1"/>
</dbReference>
<dbReference type="Proteomes" id="UP001589627">
    <property type="component" value="Unassembled WGS sequence"/>
</dbReference>
<comment type="caution">
    <text evidence="2">The sequence shown here is derived from an EMBL/GenBank/DDBJ whole genome shotgun (WGS) entry which is preliminary data.</text>
</comment>
<gene>
    <name evidence="2" type="ORF">ACFFNX_45650</name>
</gene>
<accession>A0ABV5YWI9</accession>
<dbReference type="InterPro" id="IPR000485">
    <property type="entry name" value="AsnC-type_HTH_dom"/>
</dbReference>
<evidence type="ECO:0000313" key="3">
    <source>
        <dbReference type="Proteomes" id="UP001589627"/>
    </source>
</evidence>
<reference evidence="2 3" key="1">
    <citation type="submission" date="2024-09" db="EMBL/GenBank/DDBJ databases">
        <authorList>
            <person name="Sun Q."/>
            <person name="Mori K."/>
        </authorList>
    </citation>
    <scope>NUCLEOTIDE SEQUENCE [LARGE SCALE GENOMIC DNA]</scope>
    <source>
        <strain evidence="2 3">TBRC 0563</strain>
    </source>
</reference>
<protein>
    <submittedName>
        <fullName evidence="2">AsnC family transcriptional regulator</fullName>
    </submittedName>
</protein>
<organism evidence="2 3">
    <name type="scientific">Actinoallomurus acaciae</name>
    <dbReference type="NCBI Taxonomy" id="502577"/>
    <lineage>
        <taxon>Bacteria</taxon>
        <taxon>Bacillati</taxon>
        <taxon>Actinomycetota</taxon>
        <taxon>Actinomycetes</taxon>
        <taxon>Streptosporangiales</taxon>
        <taxon>Thermomonosporaceae</taxon>
        <taxon>Actinoallomurus</taxon>
    </lineage>
</organism>
<evidence type="ECO:0000313" key="2">
    <source>
        <dbReference type="EMBL" id="MFB9839453.1"/>
    </source>
</evidence>
<feature type="non-terminal residue" evidence="2">
    <location>
        <position position="72"/>
    </location>
</feature>
<dbReference type="RefSeq" id="WP_378212577.1">
    <property type="nucleotide sequence ID" value="NZ_JBHLZP010000719.1"/>
</dbReference>
<feature type="domain" description="HTH asnC-type" evidence="1">
    <location>
        <begin position="6"/>
        <end position="47"/>
    </location>
</feature>
<sequence>MESVMLDQVDLQLVHALHLDGRAPFSRIAEVLGVSDRTAARRFARLRATGLARVTAVIDGRGTGRAEWLLRL</sequence>
<dbReference type="Pfam" id="PF13404">
    <property type="entry name" value="HTH_AsnC-type"/>
    <property type="match status" value="1"/>
</dbReference>
<evidence type="ECO:0000259" key="1">
    <source>
        <dbReference type="Pfam" id="PF13404"/>
    </source>
</evidence>
<dbReference type="InterPro" id="IPR036388">
    <property type="entry name" value="WH-like_DNA-bd_sf"/>
</dbReference>
<dbReference type="EMBL" id="JBHLZP010000719">
    <property type="protein sequence ID" value="MFB9839453.1"/>
    <property type="molecule type" value="Genomic_DNA"/>
</dbReference>
<keyword evidence="3" id="KW-1185">Reference proteome</keyword>
<proteinExistence type="predicted"/>